<reference evidence="2 3" key="1">
    <citation type="journal article" date="2007" name="Science">
        <title>Sea anemone genome reveals ancestral eumetazoan gene repertoire and genomic organization.</title>
        <authorList>
            <person name="Putnam N.H."/>
            <person name="Srivastava M."/>
            <person name="Hellsten U."/>
            <person name="Dirks B."/>
            <person name="Chapman J."/>
            <person name="Salamov A."/>
            <person name="Terry A."/>
            <person name="Shapiro H."/>
            <person name="Lindquist E."/>
            <person name="Kapitonov V.V."/>
            <person name="Jurka J."/>
            <person name="Genikhovich G."/>
            <person name="Grigoriev I.V."/>
            <person name="Lucas S.M."/>
            <person name="Steele R.E."/>
            <person name="Finnerty J.R."/>
            <person name="Technau U."/>
            <person name="Martindale M.Q."/>
            <person name="Rokhsar D.S."/>
        </authorList>
    </citation>
    <scope>NUCLEOTIDE SEQUENCE [LARGE SCALE GENOMIC DNA]</scope>
    <source>
        <strain evidence="3">CH2 X CH6</strain>
    </source>
</reference>
<feature type="non-terminal residue" evidence="2">
    <location>
        <position position="1"/>
    </location>
</feature>
<dbReference type="STRING" id="45351.A7SJK0"/>
<dbReference type="Proteomes" id="UP000001593">
    <property type="component" value="Unassembled WGS sequence"/>
</dbReference>
<dbReference type="InterPro" id="IPR000682">
    <property type="entry name" value="PCMT"/>
</dbReference>
<dbReference type="Pfam" id="PF01135">
    <property type="entry name" value="PCMT"/>
    <property type="match status" value="1"/>
</dbReference>
<dbReference type="PANTHER" id="PTHR11579">
    <property type="entry name" value="PROTEIN-L-ISOASPARTATE O-METHYLTRANSFERASE"/>
    <property type="match status" value="1"/>
</dbReference>
<name>A7SJK0_NEMVE</name>
<dbReference type="InterPro" id="IPR029063">
    <property type="entry name" value="SAM-dependent_MTases_sf"/>
</dbReference>
<organism evidence="2 3">
    <name type="scientific">Nematostella vectensis</name>
    <name type="common">Starlet sea anemone</name>
    <dbReference type="NCBI Taxonomy" id="45351"/>
    <lineage>
        <taxon>Eukaryota</taxon>
        <taxon>Metazoa</taxon>
        <taxon>Cnidaria</taxon>
        <taxon>Anthozoa</taxon>
        <taxon>Hexacorallia</taxon>
        <taxon>Actiniaria</taxon>
        <taxon>Edwardsiidae</taxon>
        <taxon>Nematostella</taxon>
    </lineage>
</organism>
<dbReference type="FunFam" id="3.40.50.150:FF:000723">
    <property type="entry name" value="Predicted protein"/>
    <property type="match status" value="1"/>
</dbReference>
<dbReference type="InParanoid" id="A7SJK0"/>
<keyword evidence="3" id="KW-1185">Reference proteome</keyword>
<dbReference type="GO" id="GO:0005737">
    <property type="term" value="C:cytoplasm"/>
    <property type="evidence" value="ECO:0000318"/>
    <property type="project" value="GO_Central"/>
</dbReference>
<evidence type="ECO:0000313" key="2">
    <source>
        <dbReference type="EMBL" id="EDO36111.1"/>
    </source>
</evidence>
<accession>A7SJK0</accession>
<evidence type="ECO:0008006" key="4">
    <source>
        <dbReference type="Google" id="ProtNLM"/>
    </source>
</evidence>
<gene>
    <name evidence="2" type="ORF">NEMVEDRAFT_v1g120618</name>
</gene>
<evidence type="ECO:0000313" key="3">
    <source>
        <dbReference type="Proteomes" id="UP000001593"/>
    </source>
</evidence>
<dbReference type="OMA" id="VEFACER"/>
<dbReference type="PhylomeDB" id="A7SJK0"/>
<dbReference type="eggNOG" id="KOG1661">
    <property type="taxonomic scope" value="Eukaryota"/>
</dbReference>
<sequence>SGRNNEEMVDKFVHTGIITSKEVEDAFRAVPRGAFVPPELYEEAYYDQPLRGDPHIHMSAPHMYAGVLEALDLCPGLSFLNVGSGTGYFSCLVGYIIKRNSINHGVEIRKDLVEFACERRDEFLRFSPHLMREICQPVFLLGNCFRLDPSDRKYDRIYCGSACPPSKVAFILSMTKIGGFAIIPCRNKVLWI</sequence>
<dbReference type="Gene3D" id="3.40.50.150">
    <property type="entry name" value="Vaccinia Virus protein VP39"/>
    <property type="match status" value="1"/>
</dbReference>
<proteinExistence type="inferred from homology"/>
<evidence type="ECO:0000256" key="1">
    <source>
        <dbReference type="ARBA" id="ARBA00005369"/>
    </source>
</evidence>
<comment type="similarity">
    <text evidence="1">Belongs to the methyltransferase superfamily. L-isoaspartyl/D-aspartyl protein methyltransferase family.</text>
</comment>
<dbReference type="EMBL" id="DS469678">
    <property type="protein sequence ID" value="EDO36111.1"/>
    <property type="molecule type" value="Genomic_DNA"/>
</dbReference>
<dbReference type="GO" id="GO:0004719">
    <property type="term" value="F:protein-L-isoaspartate (D-aspartate) O-methyltransferase activity"/>
    <property type="evidence" value="ECO:0000318"/>
    <property type="project" value="GO_Central"/>
</dbReference>
<protein>
    <recommendedName>
        <fullName evidence="4">Protein-L-isoaspartate O-methyltransferase</fullName>
    </recommendedName>
</protein>
<dbReference type="HOGENOM" id="CLU_087963_0_0_1"/>
<dbReference type="AlphaFoldDB" id="A7SJK0"/>
<dbReference type="PANTHER" id="PTHR11579:SF9">
    <property type="entry name" value="PROTEIN-L-ISOASPARTATE O-METHYLTRANSFERASE"/>
    <property type="match status" value="1"/>
</dbReference>
<dbReference type="SUPFAM" id="SSF53335">
    <property type="entry name" value="S-adenosyl-L-methionine-dependent methyltransferases"/>
    <property type="match status" value="1"/>
</dbReference>